<feature type="chain" id="PRO_5037218913" description="Esterase" evidence="1">
    <location>
        <begin position="23"/>
        <end position="361"/>
    </location>
</feature>
<dbReference type="InterPro" id="IPR050583">
    <property type="entry name" value="Mycobacterial_A85_antigen"/>
</dbReference>
<dbReference type="AlphaFoldDB" id="A0A916JIC9"/>
<dbReference type="Proteomes" id="UP000680038">
    <property type="component" value="Unassembled WGS sequence"/>
</dbReference>
<dbReference type="RefSeq" id="WP_215242224.1">
    <property type="nucleotide sequence ID" value="NZ_CAJRAF010000004.1"/>
</dbReference>
<dbReference type="PANTHER" id="PTHR48098">
    <property type="entry name" value="ENTEROCHELIN ESTERASE-RELATED"/>
    <property type="match status" value="1"/>
</dbReference>
<dbReference type="InterPro" id="IPR029058">
    <property type="entry name" value="AB_hydrolase_fold"/>
</dbReference>
<gene>
    <name evidence="2" type="ORF">DYBT9275_05909</name>
</gene>
<dbReference type="InterPro" id="IPR000801">
    <property type="entry name" value="Esterase-like"/>
</dbReference>
<keyword evidence="3" id="KW-1185">Reference proteome</keyword>
<evidence type="ECO:0000313" key="3">
    <source>
        <dbReference type="Proteomes" id="UP000680038"/>
    </source>
</evidence>
<feature type="signal peptide" evidence="1">
    <location>
        <begin position="1"/>
        <end position="22"/>
    </location>
</feature>
<dbReference type="EMBL" id="CAJRAF010000004">
    <property type="protein sequence ID" value="CAG5018056.1"/>
    <property type="molecule type" value="Genomic_DNA"/>
</dbReference>
<evidence type="ECO:0000256" key="1">
    <source>
        <dbReference type="SAM" id="SignalP"/>
    </source>
</evidence>
<name>A0A916JIC9_9BACT</name>
<dbReference type="Gene3D" id="3.40.50.1820">
    <property type="entry name" value="alpha/beta hydrolase"/>
    <property type="match status" value="1"/>
</dbReference>
<accession>A0A916JIC9</accession>
<keyword evidence="1" id="KW-0732">Signal</keyword>
<evidence type="ECO:0008006" key="4">
    <source>
        <dbReference type="Google" id="ProtNLM"/>
    </source>
</evidence>
<dbReference type="Pfam" id="PF00756">
    <property type="entry name" value="Esterase"/>
    <property type="match status" value="1"/>
</dbReference>
<organism evidence="2 3">
    <name type="scientific">Dyadobacter helix</name>
    <dbReference type="NCBI Taxonomy" id="2822344"/>
    <lineage>
        <taxon>Bacteria</taxon>
        <taxon>Pseudomonadati</taxon>
        <taxon>Bacteroidota</taxon>
        <taxon>Cytophagia</taxon>
        <taxon>Cytophagales</taxon>
        <taxon>Spirosomataceae</taxon>
        <taxon>Dyadobacter</taxon>
    </lineage>
</organism>
<protein>
    <recommendedName>
        <fullName evidence="4">Esterase</fullName>
    </recommendedName>
</protein>
<evidence type="ECO:0000313" key="2">
    <source>
        <dbReference type="EMBL" id="CAG5018056.1"/>
    </source>
</evidence>
<reference evidence="2" key="1">
    <citation type="submission" date="2021-04" db="EMBL/GenBank/DDBJ databases">
        <authorList>
            <person name="Rodrigo-Torres L."/>
            <person name="Arahal R. D."/>
            <person name="Lucena T."/>
        </authorList>
    </citation>
    <scope>NUCLEOTIDE SEQUENCE</scope>
    <source>
        <strain evidence="2">CECT 9275</strain>
    </source>
</reference>
<dbReference type="SUPFAM" id="SSF53474">
    <property type="entry name" value="alpha/beta-Hydrolases"/>
    <property type="match status" value="1"/>
</dbReference>
<sequence>MITIRRALFFVLLLAMIRETRAQNSPGAHPARTGKLVTATITSKILQENRIGISTDRKIKIYLPPGYENSGRYYPVVYFLHSIFSNNDVLMEDGKVTTLIDRAWMHAVIGEFIFVVPDYRTATTGSLYDNSPVSGRWLDYTTEEVIPYVDQKFRTMARKENRAVVGEFMGGRGALKLAMTRPDIFSVVYALNPVATGMGKIPWSYTQIDWKKLHTSTTYPDNSLDGISQIFLMVSQTYLPNLNRPPYYCDFFMEPDNGKFKPNVVNMIKAQRGFSIGETIYDYADQLKSLKGVALDWARFDPIHAHIDSNRELSRKLEDLGIAHEAEEYSGAPFEKTWLDDGRFYLRVLPFLARKMDFGTR</sequence>
<proteinExistence type="predicted"/>
<comment type="caution">
    <text evidence="2">The sequence shown here is derived from an EMBL/GenBank/DDBJ whole genome shotgun (WGS) entry which is preliminary data.</text>
</comment>